<protein>
    <submittedName>
        <fullName evidence="1">Uncharacterized protein MANES_14G087700</fullName>
    </submittedName>
</protein>
<name>A0A2P2LA24_RHIMU</name>
<dbReference type="EMBL" id="GGEC01034320">
    <property type="protein sequence ID" value="MBX14804.1"/>
    <property type="molecule type" value="Transcribed_RNA"/>
</dbReference>
<organism evidence="1">
    <name type="scientific">Rhizophora mucronata</name>
    <name type="common">Asiatic mangrove</name>
    <dbReference type="NCBI Taxonomy" id="61149"/>
    <lineage>
        <taxon>Eukaryota</taxon>
        <taxon>Viridiplantae</taxon>
        <taxon>Streptophyta</taxon>
        <taxon>Embryophyta</taxon>
        <taxon>Tracheophyta</taxon>
        <taxon>Spermatophyta</taxon>
        <taxon>Magnoliopsida</taxon>
        <taxon>eudicotyledons</taxon>
        <taxon>Gunneridae</taxon>
        <taxon>Pentapetalae</taxon>
        <taxon>rosids</taxon>
        <taxon>fabids</taxon>
        <taxon>Malpighiales</taxon>
        <taxon>Rhizophoraceae</taxon>
        <taxon>Rhizophora</taxon>
    </lineage>
</organism>
<reference evidence="1" key="1">
    <citation type="submission" date="2018-02" db="EMBL/GenBank/DDBJ databases">
        <title>Rhizophora mucronata_Transcriptome.</title>
        <authorList>
            <person name="Meera S.P."/>
            <person name="Sreeshan A."/>
            <person name="Augustine A."/>
        </authorList>
    </citation>
    <scope>NUCLEOTIDE SEQUENCE</scope>
    <source>
        <tissue evidence="1">Leaf</tissue>
    </source>
</reference>
<evidence type="ECO:0000313" key="1">
    <source>
        <dbReference type="EMBL" id="MBX14804.1"/>
    </source>
</evidence>
<dbReference type="AlphaFoldDB" id="A0A2P2LA24"/>
<sequence length="66" mass="6994">MNAASVGECSIQRGAPIWLDGHLATFSAVRASQITISLLNSSMDSTNSSVSLKTAWHRSCTCVAPR</sequence>
<accession>A0A2P2LA24</accession>
<proteinExistence type="predicted"/>